<dbReference type="SUPFAM" id="SSF51182">
    <property type="entry name" value="RmlC-like cupins"/>
    <property type="match status" value="1"/>
</dbReference>
<dbReference type="AlphaFoldDB" id="A0A3G7TNH4"/>
<proteinExistence type="predicted"/>
<name>A0A3G7TNH4_9PSED</name>
<dbReference type="EMBL" id="CP027753">
    <property type="protein sequence ID" value="AZE47806.1"/>
    <property type="molecule type" value="Genomic_DNA"/>
</dbReference>
<sequence length="157" mass="17281">MVMRIEWGDAGGLRAWGDVAGVGRLCSYSIEGTIMSTHEQVTEHKSFSEPDETREFSNGKAEILKIGQCEVGRFTFKPGWRWSNDIKPLAQTPSCQAPHFQYHVAGRLAILMDDGTEIIAGPGDITSLPKGHDAWVVGDETVVVVDWFGASNYARKV</sequence>
<reference evidence="1 2" key="1">
    <citation type="submission" date="2018-03" db="EMBL/GenBank/DDBJ databases">
        <title>Diversity of phytobeneficial traits revealed by whole-genome analysis of worldwide-isolated phenazine-producing Pseudomonas spp.</title>
        <authorList>
            <person name="Biessy A."/>
            <person name="Novinscak A."/>
            <person name="Blom J."/>
            <person name="Leger G."/>
            <person name="Thomashow L.S."/>
            <person name="Cazorla F.M."/>
            <person name="Josic D."/>
            <person name="Filion M."/>
        </authorList>
    </citation>
    <scope>NUCLEOTIDE SEQUENCE [LARGE SCALE GENOMIC DNA]</scope>
    <source>
        <strain evidence="1 2">B25</strain>
    </source>
</reference>
<dbReference type="CDD" id="cd06990">
    <property type="entry name" value="cupin_DUF861"/>
    <property type="match status" value="1"/>
</dbReference>
<evidence type="ECO:0000313" key="2">
    <source>
        <dbReference type="Proteomes" id="UP000268048"/>
    </source>
</evidence>
<gene>
    <name evidence="1" type="ORF">C4K04_2123</name>
</gene>
<dbReference type="InterPro" id="IPR011051">
    <property type="entry name" value="RmlC_Cupin_sf"/>
</dbReference>
<protein>
    <recommendedName>
        <fullName evidence="3">Cupin</fullName>
    </recommendedName>
</protein>
<dbReference type="Gene3D" id="2.60.120.10">
    <property type="entry name" value="Jelly Rolls"/>
    <property type="match status" value="1"/>
</dbReference>
<organism evidence="1 2">
    <name type="scientific">Pseudomonas chlororaphis</name>
    <dbReference type="NCBI Taxonomy" id="587753"/>
    <lineage>
        <taxon>Bacteria</taxon>
        <taxon>Pseudomonadati</taxon>
        <taxon>Pseudomonadota</taxon>
        <taxon>Gammaproteobacteria</taxon>
        <taxon>Pseudomonadales</taxon>
        <taxon>Pseudomonadaceae</taxon>
        <taxon>Pseudomonas</taxon>
    </lineage>
</organism>
<dbReference type="InterPro" id="IPR014710">
    <property type="entry name" value="RmlC-like_jellyroll"/>
</dbReference>
<evidence type="ECO:0008006" key="3">
    <source>
        <dbReference type="Google" id="ProtNLM"/>
    </source>
</evidence>
<evidence type="ECO:0000313" key="1">
    <source>
        <dbReference type="EMBL" id="AZE47806.1"/>
    </source>
</evidence>
<accession>A0A3G7TNH4</accession>
<dbReference type="Proteomes" id="UP000268048">
    <property type="component" value="Chromosome"/>
</dbReference>